<sequence length="428" mass="45508">MTHAYPATRCARVGTWLLLCVVLFLAPFGTARRTASTSVALHAPADTSPTDQLVLWTLSGNNRLYRAWLLLSLVSLLTTGSGGGGNGGGNGGGSGGESGGGSGGSKRGGGGDYDFDGPPLRAAYIALHDGSLNCSLVSSTLPIACAPLPAWDAETRSCASKPPMLRANTLYLGRFMPSTRLQQLQMHITAAHANTSHPLLGSSVAPTGNNYRLVADKLALAFGGSQLLYLDTDACATGRVHAIFSNSSAPLVVANRMVDRDGKLSRSANKNHYAKQAQLILSKLWGFSRPAQQAFNAGVMMINARPFCESDFLGRVIEVARVHATDARAGETTRAGSPNQPFIELAAATLAHHVPLEFNCGFGETPPDRTSCVIQHDHAHGAQLCRHLSYDLVMRFFSQRINDERARLDGDAGLNLTHADVHAIYSYK</sequence>
<proteinExistence type="predicted"/>
<keyword evidence="2" id="KW-0732">Signal</keyword>
<dbReference type="InterPro" id="IPR029044">
    <property type="entry name" value="Nucleotide-diphossugar_trans"/>
</dbReference>
<reference evidence="3" key="1">
    <citation type="submission" date="2021-01" db="EMBL/GenBank/DDBJ databases">
        <authorList>
            <person name="Corre E."/>
            <person name="Pelletier E."/>
            <person name="Niang G."/>
            <person name="Scheremetjew M."/>
            <person name="Finn R."/>
            <person name="Kale V."/>
            <person name="Holt S."/>
            <person name="Cochrane G."/>
            <person name="Meng A."/>
            <person name="Brown T."/>
            <person name="Cohen L."/>
        </authorList>
    </citation>
    <scope>NUCLEOTIDE SEQUENCE</scope>
    <source>
        <strain evidence="3">CCMP645</strain>
    </source>
</reference>
<evidence type="ECO:0000256" key="2">
    <source>
        <dbReference type="SAM" id="SignalP"/>
    </source>
</evidence>
<protein>
    <recommendedName>
        <fullName evidence="4">Nucleotide-diphospho-sugar transferase domain-containing protein</fullName>
    </recommendedName>
</protein>
<dbReference type="Gene3D" id="3.90.550.10">
    <property type="entry name" value="Spore Coat Polysaccharide Biosynthesis Protein SpsA, Chain A"/>
    <property type="match status" value="1"/>
</dbReference>
<evidence type="ECO:0000256" key="1">
    <source>
        <dbReference type="SAM" id="MobiDB-lite"/>
    </source>
</evidence>
<accession>A0A7S4C2M9</accession>
<feature type="chain" id="PRO_5031019963" description="Nucleotide-diphospho-sugar transferase domain-containing protein" evidence="2">
    <location>
        <begin position="32"/>
        <end position="428"/>
    </location>
</feature>
<dbReference type="EMBL" id="HBIZ01060543">
    <property type="protein sequence ID" value="CAE0785037.1"/>
    <property type="molecule type" value="Transcribed_RNA"/>
</dbReference>
<feature type="signal peptide" evidence="2">
    <location>
        <begin position="1"/>
        <end position="31"/>
    </location>
</feature>
<evidence type="ECO:0008006" key="4">
    <source>
        <dbReference type="Google" id="ProtNLM"/>
    </source>
</evidence>
<dbReference type="AlphaFoldDB" id="A0A7S4C2M9"/>
<feature type="region of interest" description="Disordered" evidence="1">
    <location>
        <begin position="84"/>
        <end position="112"/>
    </location>
</feature>
<name>A0A7S4C2M9_CHRCT</name>
<gene>
    <name evidence="3" type="ORF">PCAR00345_LOCUS37745</name>
</gene>
<evidence type="ECO:0000313" key="3">
    <source>
        <dbReference type="EMBL" id="CAE0785037.1"/>
    </source>
</evidence>
<organism evidence="3">
    <name type="scientific">Chrysotila carterae</name>
    <name type="common">Marine alga</name>
    <name type="synonym">Syracosphaera carterae</name>
    <dbReference type="NCBI Taxonomy" id="13221"/>
    <lineage>
        <taxon>Eukaryota</taxon>
        <taxon>Haptista</taxon>
        <taxon>Haptophyta</taxon>
        <taxon>Prymnesiophyceae</taxon>
        <taxon>Isochrysidales</taxon>
        <taxon>Isochrysidaceae</taxon>
        <taxon>Chrysotila</taxon>
    </lineage>
</organism>